<protein>
    <submittedName>
        <fullName evidence="2">Uncharacterized protein</fullName>
    </submittedName>
</protein>
<accession>A0A854Q6U9</accession>
<feature type="region of interest" description="Disordered" evidence="1">
    <location>
        <begin position="108"/>
        <end position="131"/>
    </location>
</feature>
<feature type="region of interest" description="Disordered" evidence="1">
    <location>
        <begin position="1"/>
        <end position="70"/>
    </location>
</feature>
<feature type="compositionally biased region" description="Pro residues" evidence="1">
    <location>
        <begin position="112"/>
        <end position="130"/>
    </location>
</feature>
<dbReference type="Proteomes" id="UP000199727">
    <property type="component" value="Unassembled WGS sequence"/>
</dbReference>
<comment type="caution">
    <text evidence="2">The sequence shown here is derived from an EMBL/GenBank/DDBJ whole genome shotgun (WGS) entry which is preliminary data.</text>
</comment>
<dbReference type="EMBL" id="AMKT01000078">
    <property type="protein sequence ID" value="OXG13660.1"/>
    <property type="molecule type" value="Genomic_DNA"/>
</dbReference>
<feature type="compositionally biased region" description="Polar residues" evidence="1">
    <location>
        <begin position="42"/>
        <end position="56"/>
    </location>
</feature>
<evidence type="ECO:0000313" key="2">
    <source>
        <dbReference type="EMBL" id="OXG13660.1"/>
    </source>
</evidence>
<dbReference type="AlphaFoldDB" id="A0A854Q6U9"/>
<evidence type="ECO:0000256" key="1">
    <source>
        <dbReference type="SAM" id="MobiDB-lite"/>
    </source>
</evidence>
<evidence type="ECO:0000313" key="3">
    <source>
        <dbReference type="Proteomes" id="UP000199727"/>
    </source>
</evidence>
<gene>
    <name evidence="2" type="ORF">C361_05799</name>
</gene>
<proteinExistence type="predicted"/>
<reference evidence="2 3" key="1">
    <citation type="submission" date="2017-06" db="EMBL/GenBank/DDBJ databases">
        <title>Global population genomics of the pathogenic fungus Cryptococcus neoformans var. grubii.</title>
        <authorList>
            <person name="Cuomo C."/>
            <person name="Litvintseva A."/>
            <person name="Chen Y."/>
            <person name="Young S."/>
            <person name="Zeng Q."/>
            <person name="Chapman S."/>
            <person name="Gujja S."/>
            <person name="Saif S."/>
            <person name="Birren B."/>
        </authorList>
    </citation>
    <scope>NUCLEOTIDE SEQUENCE [LARGE SCALE GENOMIC DNA]</scope>
    <source>
        <strain evidence="2 3">Tu259-1</strain>
    </source>
</reference>
<organism evidence="2 3">
    <name type="scientific">Cryptococcus neoformans Tu259-1</name>
    <dbReference type="NCBI Taxonomy" id="1230072"/>
    <lineage>
        <taxon>Eukaryota</taxon>
        <taxon>Fungi</taxon>
        <taxon>Dikarya</taxon>
        <taxon>Basidiomycota</taxon>
        <taxon>Agaricomycotina</taxon>
        <taxon>Tremellomycetes</taxon>
        <taxon>Tremellales</taxon>
        <taxon>Cryptococcaceae</taxon>
        <taxon>Cryptococcus</taxon>
        <taxon>Cryptococcus neoformans species complex</taxon>
    </lineage>
</organism>
<name>A0A854Q6U9_CRYNE</name>
<sequence>MSSSYPSHHHHHVSRAVEHSHPLSPAFPSRTQHQLHADTERAQPTSTYGSSAQRRASVTEEGPLETGPMLPSLLASHIHSPILVPSTDLVATMTQLDQGVEVNQADQTIEAPAPPPPPPPLKDPSPPPPLSKRLFNAIVHKPTLSRTWEKKSFVDEQKSAPAIIGGDESLERGNDLDGLVSPSFARSRPVSLYASPAEIAAFKPLPLMMDERNVQGDTQMTQVGMLAVAPKDMGSVRT</sequence>
<dbReference type="OrthoDB" id="2576275at2759"/>